<feature type="region of interest" description="Disordered" evidence="6">
    <location>
        <begin position="1"/>
        <end position="27"/>
    </location>
</feature>
<evidence type="ECO:0000313" key="9">
    <source>
        <dbReference type="Proteomes" id="UP000007303"/>
    </source>
</evidence>
<reference evidence="8" key="2">
    <citation type="submission" date="2025-08" db="UniProtKB">
        <authorList>
            <consortium name="Ensembl"/>
        </authorList>
    </citation>
    <scope>IDENTIFICATION</scope>
</reference>
<evidence type="ECO:0000256" key="2">
    <source>
        <dbReference type="ARBA" id="ARBA00022737"/>
    </source>
</evidence>
<evidence type="ECO:0000256" key="5">
    <source>
        <dbReference type="PROSITE-ProRule" id="PRU00043"/>
    </source>
</evidence>
<evidence type="ECO:0000313" key="8">
    <source>
        <dbReference type="Ensembl" id="ENSTNIP00000022405.1"/>
    </source>
</evidence>
<feature type="compositionally biased region" description="Basic and acidic residues" evidence="6">
    <location>
        <begin position="808"/>
        <end position="823"/>
    </location>
</feature>
<dbReference type="GO" id="GO:0045296">
    <property type="term" value="F:cadherin binding"/>
    <property type="evidence" value="ECO:0007669"/>
    <property type="project" value="TreeGrafter"/>
</dbReference>
<keyword evidence="4" id="KW-0472">Membrane</keyword>
<dbReference type="InParanoid" id="H3DPF6"/>
<protein>
    <recommendedName>
        <fullName evidence="7">Cadherin domain-containing protein</fullName>
    </recommendedName>
</protein>
<dbReference type="Ensembl" id="ENSTNIT00000022644.1">
    <property type="protein sequence ID" value="ENSTNIP00000022405.1"/>
    <property type="gene ID" value="ENSTNIG00000019208.1"/>
</dbReference>
<evidence type="ECO:0000256" key="3">
    <source>
        <dbReference type="ARBA" id="ARBA00022837"/>
    </source>
</evidence>
<keyword evidence="3 5" id="KW-0106">Calcium</keyword>
<keyword evidence="9" id="KW-1185">Reference proteome</keyword>
<feature type="region of interest" description="Disordered" evidence="6">
    <location>
        <begin position="722"/>
        <end position="750"/>
    </location>
</feature>
<dbReference type="GO" id="GO:0008013">
    <property type="term" value="F:beta-catenin binding"/>
    <property type="evidence" value="ECO:0007669"/>
    <property type="project" value="TreeGrafter"/>
</dbReference>
<reference evidence="9" key="1">
    <citation type="journal article" date="2004" name="Nature">
        <title>Genome duplication in the teleost fish Tetraodon nigroviridis reveals the early vertebrate proto-karyotype.</title>
        <authorList>
            <person name="Jaillon O."/>
            <person name="Aury J.-M."/>
            <person name="Brunet F."/>
            <person name="Petit J.-L."/>
            <person name="Stange-Thomann N."/>
            <person name="Mauceli E."/>
            <person name="Bouneau L."/>
            <person name="Fischer C."/>
            <person name="Ozouf-Costaz C."/>
            <person name="Bernot A."/>
            <person name="Nicaud S."/>
            <person name="Jaffe D."/>
            <person name="Fisher S."/>
            <person name="Lutfalla G."/>
            <person name="Dossat C."/>
            <person name="Segurens B."/>
            <person name="Dasilva C."/>
            <person name="Salanoubat M."/>
            <person name="Levy M."/>
            <person name="Boudet N."/>
            <person name="Castellano S."/>
            <person name="Anthouard V."/>
            <person name="Jubin C."/>
            <person name="Castelli V."/>
            <person name="Katinka M."/>
            <person name="Vacherie B."/>
            <person name="Biemont C."/>
            <person name="Skalli Z."/>
            <person name="Cattolico L."/>
            <person name="Poulain J."/>
            <person name="De Berardinis V."/>
            <person name="Cruaud C."/>
            <person name="Duprat S."/>
            <person name="Brottier P."/>
            <person name="Coutanceau J.-P."/>
            <person name="Gouzy J."/>
            <person name="Parra G."/>
            <person name="Lardier G."/>
            <person name="Chapple C."/>
            <person name="McKernan K.J."/>
            <person name="McEwan P."/>
            <person name="Bosak S."/>
            <person name="Kellis M."/>
            <person name="Volff J.-N."/>
            <person name="Guigo R."/>
            <person name="Zody M.C."/>
            <person name="Mesirov J."/>
            <person name="Lindblad-Toh K."/>
            <person name="Birren B."/>
            <person name="Nusbaum C."/>
            <person name="Kahn D."/>
            <person name="Robinson-Rechavi M."/>
            <person name="Laudet V."/>
            <person name="Schachter V."/>
            <person name="Quetier F."/>
            <person name="Saurin W."/>
            <person name="Scarpelli C."/>
            <person name="Wincker P."/>
            <person name="Lander E.S."/>
            <person name="Weissenbach J."/>
            <person name="Roest Crollius H."/>
        </authorList>
    </citation>
    <scope>NUCLEOTIDE SEQUENCE [LARGE SCALE GENOMIC DNA]</scope>
</reference>
<dbReference type="GO" id="GO:0007156">
    <property type="term" value="P:homophilic cell adhesion via plasma membrane adhesion molecules"/>
    <property type="evidence" value="ECO:0007669"/>
    <property type="project" value="InterPro"/>
</dbReference>
<name>H3DPF6_TETNG</name>
<feature type="compositionally biased region" description="Polar residues" evidence="6">
    <location>
        <begin position="650"/>
        <end position="665"/>
    </location>
</feature>
<dbReference type="GO" id="GO:0005509">
    <property type="term" value="F:calcium ion binding"/>
    <property type="evidence" value="ECO:0007669"/>
    <property type="project" value="UniProtKB-UniRule"/>
</dbReference>
<accession>H3DPF6</accession>
<dbReference type="PANTHER" id="PTHR24027">
    <property type="entry name" value="CADHERIN-23"/>
    <property type="match status" value="1"/>
</dbReference>
<feature type="compositionally biased region" description="Pro residues" evidence="6">
    <location>
        <begin position="727"/>
        <end position="747"/>
    </location>
</feature>
<keyword evidence="2" id="KW-0677">Repeat</keyword>
<dbReference type="HOGENOM" id="CLU_328992_0_0_1"/>
<dbReference type="CDD" id="cd11304">
    <property type="entry name" value="Cadherin_repeat"/>
    <property type="match status" value="2"/>
</dbReference>
<feature type="region of interest" description="Disordered" evidence="6">
    <location>
        <begin position="787"/>
        <end position="851"/>
    </location>
</feature>
<dbReference type="SMART" id="SM00112">
    <property type="entry name" value="CA"/>
    <property type="match status" value="3"/>
</dbReference>
<dbReference type="OMA" id="VMARCNP"/>
<feature type="domain" description="Cadherin" evidence="7">
    <location>
        <begin position="77"/>
        <end position="168"/>
    </location>
</feature>
<feature type="compositionally biased region" description="Acidic residues" evidence="6">
    <location>
        <begin position="829"/>
        <end position="851"/>
    </location>
</feature>
<dbReference type="PROSITE" id="PS50268">
    <property type="entry name" value="CADHERIN_2"/>
    <property type="match status" value="3"/>
</dbReference>
<evidence type="ECO:0000259" key="7">
    <source>
        <dbReference type="PROSITE" id="PS50268"/>
    </source>
</evidence>
<dbReference type="GO" id="GO:0016477">
    <property type="term" value="P:cell migration"/>
    <property type="evidence" value="ECO:0007669"/>
    <property type="project" value="TreeGrafter"/>
</dbReference>
<dbReference type="InterPro" id="IPR039808">
    <property type="entry name" value="Cadherin"/>
</dbReference>
<dbReference type="GeneTree" id="ENSGT00940000165748"/>
<feature type="region of interest" description="Disordered" evidence="6">
    <location>
        <begin position="618"/>
        <end position="702"/>
    </location>
</feature>
<feature type="compositionally biased region" description="Polar residues" evidence="6">
    <location>
        <begin position="787"/>
        <end position="797"/>
    </location>
</feature>
<dbReference type="Gene3D" id="2.60.40.60">
    <property type="entry name" value="Cadherins"/>
    <property type="match status" value="3"/>
</dbReference>
<feature type="compositionally biased region" description="Polar residues" evidence="6">
    <location>
        <begin position="622"/>
        <end position="640"/>
    </location>
</feature>
<proteinExistence type="predicted"/>
<feature type="domain" description="Cadherin" evidence="7">
    <location>
        <begin position="290"/>
        <end position="398"/>
    </location>
</feature>
<dbReference type="InterPro" id="IPR015919">
    <property type="entry name" value="Cadherin-like_sf"/>
</dbReference>
<dbReference type="Proteomes" id="UP000007303">
    <property type="component" value="Unassembled WGS sequence"/>
</dbReference>
<dbReference type="SUPFAM" id="SSF49313">
    <property type="entry name" value="Cadherin-like"/>
    <property type="match status" value="2"/>
</dbReference>
<organism evidence="8 9">
    <name type="scientific">Tetraodon nigroviridis</name>
    <name type="common">Spotted green pufferfish</name>
    <name type="synonym">Chelonodon nigroviridis</name>
    <dbReference type="NCBI Taxonomy" id="99883"/>
    <lineage>
        <taxon>Eukaryota</taxon>
        <taxon>Metazoa</taxon>
        <taxon>Chordata</taxon>
        <taxon>Craniata</taxon>
        <taxon>Vertebrata</taxon>
        <taxon>Euteleostomi</taxon>
        <taxon>Actinopterygii</taxon>
        <taxon>Neopterygii</taxon>
        <taxon>Teleostei</taxon>
        <taxon>Neoteleostei</taxon>
        <taxon>Acanthomorphata</taxon>
        <taxon>Eupercaria</taxon>
        <taxon>Tetraodontiformes</taxon>
        <taxon>Tetradontoidea</taxon>
        <taxon>Tetraodontidae</taxon>
        <taxon>Tetraodon</taxon>
    </lineage>
</organism>
<comment type="subcellular location">
    <subcellularLocation>
        <location evidence="1">Membrane</location>
    </subcellularLocation>
</comment>
<evidence type="ECO:0000256" key="1">
    <source>
        <dbReference type="ARBA" id="ARBA00004370"/>
    </source>
</evidence>
<dbReference type="PRINTS" id="PR00205">
    <property type="entry name" value="CADHERIN"/>
</dbReference>
<evidence type="ECO:0000256" key="6">
    <source>
        <dbReference type="SAM" id="MobiDB-lite"/>
    </source>
</evidence>
<feature type="compositionally biased region" description="Acidic residues" evidence="6">
    <location>
        <begin position="1"/>
        <end position="15"/>
    </location>
</feature>
<dbReference type="GO" id="GO:0016342">
    <property type="term" value="C:catenin complex"/>
    <property type="evidence" value="ECO:0007669"/>
    <property type="project" value="TreeGrafter"/>
</dbReference>
<dbReference type="InterPro" id="IPR002126">
    <property type="entry name" value="Cadherin-like_dom"/>
</dbReference>
<dbReference type="PANTHER" id="PTHR24027:SF431">
    <property type="entry name" value="CADHERIN-RELATED FAMILY MEMBER 5-LIKE ISOFORM X1"/>
    <property type="match status" value="1"/>
</dbReference>
<sequence>MTSDEDMGTNEDALEDLTTGCSGSSEPRKMALTETKWNTFQAEALVWSLVAFWYLHTATGMSGWGGCLDGQDVFGMIKENSHYGEVVAELMVDSTENVWWSLDGKDADWFFLEDSSIRLNTSVERVLDREVQGPILVASLRCHEDDMIQSTYRIMVEILNANDNLPVFQDRADLTVHLNELTPVGTVVFSVQATDADNDKIIYFIDQTSPDAEYFKIELPNSGEVILSKPLDYESKDLLTVTILASEMNTAEHFNTSTSLTIRVLDGDDQYPQFLPCVLLFQDESSRICTSPVYTVNVTEGEEDVVLDLSPGPIQAVDGDRGLRAPISYAILSGDDGGCFQLDRETGEMRLVRGVKDRLASPTLHLNIMAYQQDDPRKYTVATVLVRVLAVNHFRPEFEKKEYRGFVTAGKTVASLVNTYGGKALKLHVQDQDFIHASNPMIHFTFAPASNHTSIYQITQEGLLVAKTNKLEPNQKHVLEVMGVDQESGDAAFASVVVEVLAEGELVPYTVLAEEHVISCTVGKALFLCTVVLTALGCIVSLGMWLKKRHRGKRNPLERGCVAQGKHPNVSLQWFQLVKSSFTETSGMYTLHAIPPGPGSDPPRVTATPDTHVTAMEAVRKPTNNISPSSRSATVDVSSPYNPPPEEKNASSPDSEAQANTSPGSVTFDLTPCTCLDSEPMETTAGDDLINPAASPSSQCSIPWSKTRIASAEIEKPLCKPCVKTPPDSPPQPSPIPRLACTPPPTPDQASLKATLVQIETCSIDTPLATPTLTFTRLGIEVAQFSTPLDETDQSQLPAEAAGAGGPARDRRPSANSGDRQDGHQAGGGEDDGFLGDEEADRSNEGEDEFELEDEALLRALMRCNPYLLTFSK</sequence>
<evidence type="ECO:0000256" key="4">
    <source>
        <dbReference type="ARBA" id="ARBA00023136"/>
    </source>
</evidence>
<feature type="domain" description="Cadherin" evidence="7">
    <location>
        <begin position="170"/>
        <end position="274"/>
    </location>
</feature>
<reference evidence="8" key="3">
    <citation type="submission" date="2025-09" db="UniProtKB">
        <authorList>
            <consortium name="Ensembl"/>
        </authorList>
    </citation>
    <scope>IDENTIFICATION</scope>
</reference>
<dbReference type="AlphaFoldDB" id="H3DPF6"/>
<dbReference type="Pfam" id="PF00028">
    <property type="entry name" value="Cadherin"/>
    <property type="match status" value="2"/>
</dbReference>